<organism evidence="10 11">
    <name type="scientific">endosymbiont of Galathealinum brachiosum</name>
    <dbReference type="NCBI Taxonomy" id="2200906"/>
    <lineage>
        <taxon>Bacteria</taxon>
        <taxon>Pseudomonadati</taxon>
        <taxon>Pseudomonadota</taxon>
        <taxon>Gammaproteobacteria</taxon>
        <taxon>sulfur-oxidizing symbionts</taxon>
    </lineage>
</organism>
<evidence type="ECO:0000313" key="10">
    <source>
        <dbReference type="EMBL" id="RDH82313.1"/>
    </source>
</evidence>
<evidence type="ECO:0000259" key="8">
    <source>
        <dbReference type="Pfam" id="PF25954"/>
    </source>
</evidence>
<accession>A0A370DBQ7</accession>
<dbReference type="GO" id="GO:0030288">
    <property type="term" value="C:outer membrane-bounded periplasmic space"/>
    <property type="evidence" value="ECO:0007669"/>
    <property type="project" value="TreeGrafter"/>
</dbReference>
<sequence>MKQHKKVSGMIMLTMVVFISVGYLSKQRIENTDIETAIEHSVKHLDPKYQCPMHTNIIKDKEGSCPICGMKLVLIDQEQKQEKAERKLLYWVAPMDANYRRDKPGKSPMGMDLVPVYDEGDIDITDRGNVVKISPSVENNMGVRTADVIEGKLSRKIETVGYVGLDESRVSHVHLRVDGWIENMAIKIEGDRVKKGQRLFDLYSPKLVNSMEEYVQALKSKNKRLISASKEKLISLGVGHKQIIRLASNRKAPRVIKVYAPQDGIVSMLSVREGMYVKPANRVMTLADLSSVWVLAEVFESQSQWVALGQAADVGLSFVPGRVWNGKVDYVYPSLDVKNRTLRVRLQFDNADEVLKPNMYASVLINGNAKNNVLSVPREALIRTGKNQRLIVAKGNGKFEQREVVAGMESGDQVEIKSGIEGGEKIVISAQFLIDSEASMKASLLRMSDMDMEK</sequence>
<dbReference type="PANTHER" id="PTHR30097:SF15">
    <property type="entry name" value="CATION EFFLUX SYSTEM PROTEIN CUSB"/>
    <property type="match status" value="1"/>
</dbReference>
<dbReference type="Gene3D" id="2.40.50.100">
    <property type="match status" value="1"/>
</dbReference>
<evidence type="ECO:0000256" key="3">
    <source>
        <dbReference type="ARBA" id="ARBA00022729"/>
    </source>
</evidence>
<dbReference type="GO" id="GO:0015679">
    <property type="term" value="P:plasma membrane copper ion transport"/>
    <property type="evidence" value="ECO:0007669"/>
    <property type="project" value="TreeGrafter"/>
</dbReference>
<feature type="domain" description="Multidrug resistance protein MdtA-like C-terminal permuted SH3" evidence="9">
    <location>
        <begin position="372"/>
        <end position="429"/>
    </location>
</feature>
<gene>
    <name evidence="10" type="ORF">DIZ80_08410</name>
</gene>
<comment type="caution">
    <text evidence="10">The sequence shown here is derived from an EMBL/GenBank/DDBJ whole genome shotgun (WGS) entry which is preliminary data.</text>
</comment>
<dbReference type="Pfam" id="PF25954">
    <property type="entry name" value="Beta-barrel_RND_2"/>
    <property type="match status" value="1"/>
</dbReference>
<keyword evidence="4" id="KW-0406">Ion transport</keyword>
<feature type="domain" description="CusB-like beta-barrel" evidence="8">
    <location>
        <begin position="291"/>
        <end position="367"/>
    </location>
</feature>
<dbReference type="GO" id="GO:0016020">
    <property type="term" value="C:membrane"/>
    <property type="evidence" value="ECO:0007669"/>
    <property type="project" value="InterPro"/>
</dbReference>
<feature type="domain" description="Heavy metal binding" evidence="6">
    <location>
        <begin position="48"/>
        <end position="73"/>
    </location>
</feature>
<evidence type="ECO:0000256" key="4">
    <source>
        <dbReference type="ARBA" id="ARBA00023065"/>
    </source>
</evidence>
<keyword evidence="5" id="KW-0812">Transmembrane</keyword>
<evidence type="ECO:0000256" key="1">
    <source>
        <dbReference type="ARBA" id="ARBA00009477"/>
    </source>
</evidence>
<evidence type="ECO:0000313" key="11">
    <source>
        <dbReference type="Proteomes" id="UP000254266"/>
    </source>
</evidence>
<dbReference type="SUPFAM" id="SSF111369">
    <property type="entry name" value="HlyD-like secretion proteins"/>
    <property type="match status" value="1"/>
</dbReference>
<dbReference type="InterPro" id="IPR006143">
    <property type="entry name" value="RND_pump_MFP"/>
</dbReference>
<reference evidence="10 11" key="1">
    <citation type="journal article" date="2018" name="ISME J.">
        <title>Endosymbiont genomes yield clues of tubeworm success.</title>
        <authorList>
            <person name="Li Y."/>
            <person name="Liles M.R."/>
            <person name="Halanych K.M."/>
        </authorList>
    </citation>
    <scope>NUCLEOTIDE SEQUENCE [LARGE SCALE GENOMIC DNA]</scope>
    <source>
        <strain evidence="10">A1464</strain>
    </source>
</reference>
<feature type="transmembrane region" description="Helical" evidence="5">
    <location>
        <begin position="7"/>
        <end position="25"/>
    </location>
</feature>
<proteinExistence type="inferred from homology"/>
<dbReference type="EMBL" id="QFXC01000011">
    <property type="protein sequence ID" value="RDH82313.1"/>
    <property type="molecule type" value="Genomic_DNA"/>
</dbReference>
<dbReference type="InterPro" id="IPR058627">
    <property type="entry name" value="MdtA-like_C"/>
</dbReference>
<evidence type="ECO:0000256" key="5">
    <source>
        <dbReference type="SAM" id="Phobius"/>
    </source>
</evidence>
<dbReference type="Pfam" id="PF25919">
    <property type="entry name" value="BSH_CusB"/>
    <property type="match status" value="1"/>
</dbReference>
<dbReference type="GO" id="GO:0022857">
    <property type="term" value="F:transmembrane transporter activity"/>
    <property type="evidence" value="ECO:0007669"/>
    <property type="project" value="InterPro"/>
</dbReference>
<dbReference type="PANTHER" id="PTHR30097">
    <property type="entry name" value="CATION EFFLUX SYSTEM PROTEIN CUSB"/>
    <property type="match status" value="1"/>
</dbReference>
<dbReference type="FunFam" id="2.40.30.170:FF:000010">
    <property type="entry name" value="Efflux RND transporter periplasmic adaptor subunit"/>
    <property type="match status" value="1"/>
</dbReference>
<dbReference type="InterPro" id="IPR058792">
    <property type="entry name" value="Beta-barrel_RND_2"/>
</dbReference>
<feature type="domain" description="CusB-like barrel-sandwich hybrid" evidence="7">
    <location>
        <begin position="170"/>
        <end position="286"/>
    </location>
</feature>
<dbReference type="Gene3D" id="2.40.30.170">
    <property type="match status" value="1"/>
</dbReference>
<dbReference type="InterPro" id="IPR045800">
    <property type="entry name" value="HMBD"/>
</dbReference>
<dbReference type="Pfam" id="PF25967">
    <property type="entry name" value="RND-MFP_C"/>
    <property type="match status" value="1"/>
</dbReference>
<evidence type="ECO:0000256" key="2">
    <source>
        <dbReference type="ARBA" id="ARBA00022448"/>
    </source>
</evidence>
<evidence type="ECO:0000259" key="7">
    <source>
        <dbReference type="Pfam" id="PF25919"/>
    </source>
</evidence>
<protein>
    <submittedName>
        <fullName evidence="10">Efflux RND transporter periplasmic adaptor subunit</fullName>
    </submittedName>
</protein>
<keyword evidence="5" id="KW-0472">Membrane</keyword>
<feature type="domain" description="Heavy metal binding" evidence="6">
    <location>
        <begin position="90"/>
        <end position="116"/>
    </location>
</feature>
<dbReference type="InterPro" id="IPR051909">
    <property type="entry name" value="MFP_Cation_Efflux"/>
</dbReference>
<dbReference type="InterPro" id="IPR058790">
    <property type="entry name" value="BSH_CusB"/>
</dbReference>
<keyword evidence="2" id="KW-0813">Transport</keyword>
<dbReference type="Pfam" id="PF19335">
    <property type="entry name" value="HMBD"/>
    <property type="match status" value="2"/>
</dbReference>
<dbReference type="FunFam" id="2.40.420.20:FF:000003">
    <property type="entry name" value="Cation efflux system protein cusB"/>
    <property type="match status" value="1"/>
</dbReference>
<keyword evidence="5" id="KW-1133">Transmembrane helix</keyword>
<dbReference type="Proteomes" id="UP000254266">
    <property type="component" value="Unassembled WGS sequence"/>
</dbReference>
<comment type="similarity">
    <text evidence="1">Belongs to the membrane fusion protein (MFP) (TC 8.A.1) family.</text>
</comment>
<dbReference type="NCBIfam" id="TIGR01730">
    <property type="entry name" value="RND_mfp"/>
    <property type="match status" value="1"/>
</dbReference>
<evidence type="ECO:0000259" key="6">
    <source>
        <dbReference type="Pfam" id="PF19335"/>
    </source>
</evidence>
<keyword evidence="3" id="KW-0732">Signal</keyword>
<name>A0A370DBQ7_9GAMM</name>
<dbReference type="AlphaFoldDB" id="A0A370DBQ7"/>
<dbReference type="GO" id="GO:0060003">
    <property type="term" value="P:copper ion export"/>
    <property type="evidence" value="ECO:0007669"/>
    <property type="project" value="TreeGrafter"/>
</dbReference>
<evidence type="ECO:0000259" key="9">
    <source>
        <dbReference type="Pfam" id="PF25967"/>
    </source>
</evidence>
<keyword evidence="11" id="KW-1185">Reference proteome</keyword>
<dbReference type="GO" id="GO:0046914">
    <property type="term" value="F:transition metal ion binding"/>
    <property type="evidence" value="ECO:0007669"/>
    <property type="project" value="TreeGrafter"/>
</dbReference>
<dbReference type="Gene3D" id="2.40.420.20">
    <property type="match status" value="1"/>
</dbReference>